<organism evidence="3 4">
    <name type="scientific">Paracoccus haematequi</name>
    <dbReference type="NCBI Taxonomy" id="2491866"/>
    <lineage>
        <taxon>Bacteria</taxon>
        <taxon>Pseudomonadati</taxon>
        <taxon>Pseudomonadota</taxon>
        <taxon>Alphaproteobacteria</taxon>
        <taxon>Rhodobacterales</taxon>
        <taxon>Paracoccaceae</taxon>
        <taxon>Paracoccus</taxon>
    </lineage>
</organism>
<keyword evidence="2" id="KW-0812">Transmembrane</keyword>
<evidence type="ECO:0000313" key="4">
    <source>
        <dbReference type="Proteomes" id="UP000270743"/>
    </source>
</evidence>
<feature type="transmembrane region" description="Helical" evidence="2">
    <location>
        <begin position="40"/>
        <end position="63"/>
    </location>
</feature>
<reference evidence="3 4" key="1">
    <citation type="submission" date="2018-12" db="EMBL/GenBank/DDBJ databases">
        <authorList>
            <person name="Criscuolo A."/>
        </authorList>
    </citation>
    <scope>NUCLEOTIDE SEQUENCE [LARGE SCALE GENOMIC DNA]</scope>
    <source>
        <strain evidence="3">ACIP1116241</strain>
    </source>
</reference>
<dbReference type="Pfam" id="PF25659">
    <property type="entry name" value="YohP"/>
    <property type="match status" value="1"/>
</dbReference>
<keyword evidence="2" id="KW-0472">Membrane</keyword>
<dbReference type="EMBL" id="UZWE01000041">
    <property type="protein sequence ID" value="VDS09749.1"/>
    <property type="molecule type" value="Genomic_DNA"/>
</dbReference>
<proteinExistence type="predicted"/>
<dbReference type="RefSeq" id="WP_164555269.1">
    <property type="nucleotide sequence ID" value="NZ_UZWE01000041.1"/>
</dbReference>
<dbReference type="InterPro" id="IPR057715">
    <property type="entry name" value="YohP-like"/>
</dbReference>
<evidence type="ECO:0000313" key="3">
    <source>
        <dbReference type="EMBL" id="VDS09749.1"/>
    </source>
</evidence>
<keyword evidence="2" id="KW-1133">Transmembrane helix</keyword>
<keyword evidence="4" id="KW-1185">Reference proteome</keyword>
<dbReference type="Proteomes" id="UP000270743">
    <property type="component" value="Unassembled WGS sequence"/>
</dbReference>
<sequence length="64" mass="7166">MTGPERSIRRKPSCPATAGRNKFWRRPLSLRKQENPMLKFIGGTVGIIFLIGLLVVIGILSLIF</sequence>
<dbReference type="AlphaFoldDB" id="A0A3S4CKR6"/>
<protein>
    <submittedName>
        <fullName evidence="3">Uncharacterized protein</fullName>
    </submittedName>
</protein>
<evidence type="ECO:0000256" key="1">
    <source>
        <dbReference type="SAM" id="MobiDB-lite"/>
    </source>
</evidence>
<feature type="region of interest" description="Disordered" evidence="1">
    <location>
        <begin position="1"/>
        <end position="20"/>
    </location>
</feature>
<gene>
    <name evidence="3" type="ORF">PARHAE_02956</name>
</gene>
<accession>A0A3S4CKR6</accession>
<evidence type="ECO:0000256" key="2">
    <source>
        <dbReference type="SAM" id="Phobius"/>
    </source>
</evidence>
<name>A0A3S4CKR6_9RHOB</name>